<reference evidence="12 13" key="1">
    <citation type="journal article" date="2010" name="Stand. Genomic Sci.">
        <title>Complete genome sequence of Ignisphaera aggregans type strain (AQ1.S1).</title>
        <authorList>
            <person name="Goker M."/>
            <person name="Held B."/>
            <person name="Lapidus A."/>
            <person name="Nolan M."/>
            <person name="Spring S."/>
            <person name="Yasawong M."/>
            <person name="Lucas S."/>
            <person name="Glavina Del Rio T."/>
            <person name="Tice H."/>
            <person name="Cheng J.F."/>
            <person name="Goodwin L."/>
            <person name="Tapia R."/>
            <person name="Pitluck S."/>
            <person name="Liolios K."/>
            <person name="Ivanova N."/>
            <person name="Mavromatis K."/>
            <person name="Mikhailova N."/>
            <person name="Pati A."/>
            <person name="Chen A."/>
            <person name="Palaniappan K."/>
            <person name="Brambilla E."/>
            <person name="Land M."/>
            <person name="Hauser L."/>
            <person name="Chang Y.J."/>
            <person name="Jeffries C.D."/>
            <person name="Brettin T."/>
            <person name="Detter J.C."/>
            <person name="Han C."/>
            <person name="Rohde M."/>
            <person name="Sikorski J."/>
            <person name="Woyke T."/>
            <person name="Bristow J."/>
            <person name="Eisen J.A."/>
            <person name="Markowitz V."/>
            <person name="Hugenholtz P."/>
            <person name="Kyrpides N.C."/>
            <person name="Klenk H.P."/>
        </authorList>
    </citation>
    <scope>NUCLEOTIDE SEQUENCE [LARGE SCALE GENOMIC DNA]</scope>
    <source>
        <strain evidence="13">DSM 17230 / JCM 13409 / AQ1.S1</strain>
    </source>
</reference>
<dbReference type="GO" id="GO:0004637">
    <property type="term" value="F:phosphoribosylamine-glycine ligase activity"/>
    <property type="evidence" value="ECO:0007669"/>
    <property type="project" value="UniProtKB-EC"/>
</dbReference>
<dbReference type="GO" id="GO:0046872">
    <property type="term" value="F:metal ion binding"/>
    <property type="evidence" value="ECO:0007669"/>
    <property type="project" value="InterPro"/>
</dbReference>
<evidence type="ECO:0000256" key="7">
    <source>
        <dbReference type="ARBA" id="ARBA00038345"/>
    </source>
</evidence>
<keyword evidence="5" id="KW-0658">Purine biosynthesis</keyword>
<dbReference type="InterPro" id="IPR000115">
    <property type="entry name" value="PRibGlycinamide_synth"/>
</dbReference>
<dbReference type="SMART" id="SM01209">
    <property type="entry name" value="GARS_A"/>
    <property type="match status" value="1"/>
</dbReference>
<evidence type="ECO:0000313" key="13">
    <source>
        <dbReference type="Proteomes" id="UP000001304"/>
    </source>
</evidence>
<evidence type="ECO:0000256" key="10">
    <source>
        <dbReference type="PROSITE-ProRule" id="PRU00409"/>
    </source>
</evidence>
<evidence type="ECO:0000256" key="8">
    <source>
        <dbReference type="ARBA" id="ARBA00042242"/>
    </source>
</evidence>
<dbReference type="Pfam" id="PF02843">
    <property type="entry name" value="GARS_C"/>
    <property type="match status" value="1"/>
</dbReference>
<evidence type="ECO:0000256" key="1">
    <source>
        <dbReference type="ARBA" id="ARBA00005174"/>
    </source>
</evidence>
<dbReference type="InterPro" id="IPR011054">
    <property type="entry name" value="Rudment_hybrid_motif"/>
</dbReference>
<evidence type="ECO:0000256" key="2">
    <source>
        <dbReference type="ARBA" id="ARBA00013255"/>
    </source>
</evidence>
<dbReference type="Gene3D" id="3.30.470.20">
    <property type="entry name" value="ATP-grasp fold, B domain"/>
    <property type="match status" value="1"/>
</dbReference>
<dbReference type="PROSITE" id="PS50975">
    <property type="entry name" value="ATP_GRASP"/>
    <property type="match status" value="1"/>
</dbReference>
<name>E0SQP2_IGNAA</name>
<keyword evidence="3 12" id="KW-0436">Ligase</keyword>
<dbReference type="InterPro" id="IPR011761">
    <property type="entry name" value="ATP-grasp"/>
</dbReference>
<dbReference type="Pfam" id="PF01071">
    <property type="entry name" value="GARS_A"/>
    <property type="match status" value="1"/>
</dbReference>
<evidence type="ECO:0000256" key="9">
    <source>
        <dbReference type="ARBA" id="ARBA00042864"/>
    </source>
</evidence>
<dbReference type="STRING" id="583356.Igag_0267"/>
<evidence type="ECO:0000259" key="11">
    <source>
        <dbReference type="PROSITE" id="PS50975"/>
    </source>
</evidence>
<dbReference type="KEGG" id="iag:Igag_0267"/>
<comment type="pathway">
    <text evidence="1">Purine metabolism; IMP biosynthesis via de novo pathway; N(1)-(5-phospho-D-ribosyl)glycinamide from 5-phospho-alpha-D-ribose 1-diphosphate: step 2/2.</text>
</comment>
<dbReference type="GO" id="GO:0006189">
    <property type="term" value="P:'de novo' IMP biosynthetic process"/>
    <property type="evidence" value="ECO:0007669"/>
    <property type="project" value="UniProtKB-UniPathway"/>
</dbReference>
<dbReference type="InterPro" id="IPR020561">
    <property type="entry name" value="PRibGlycinamid_synth_ATP-grasp"/>
</dbReference>
<dbReference type="Gene3D" id="3.90.600.10">
    <property type="entry name" value="Phosphoribosylglycinamide synthetase, C-terminal domain"/>
    <property type="match status" value="1"/>
</dbReference>
<evidence type="ECO:0000256" key="3">
    <source>
        <dbReference type="ARBA" id="ARBA00022598"/>
    </source>
</evidence>
<organism evidence="12 13">
    <name type="scientific">Ignisphaera aggregans (strain DSM 17230 / JCM 13409 / AQ1.S1)</name>
    <dbReference type="NCBI Taxonomy" id="583356"/>
    <lineage>
        <taxon>Archaea</taxon>
        <taxon>Thermoproteota</taxon>
        <taxon>Thermoprotei</taxon>
        <taxon>Desulfurococcales</taxon>
        <taxon>Desulfurococcaceae</taxon>
        <taxon>Ignisphaera</taxon>
    </lineage>
</organism>
<dbReference type="PANTHER" id="PTHR43472">
    <property type="entry name" value="PHOSPHORIBOSYLAMINE--GLYCINE LIGASE"/>
    <property type="match status" value="1"/>
</dbReference>
<dbReference type="GO" id="GO:0005524">
    <property type="term" value="F:ATP binding"/>
    <property type="evidence" value="ECO:0007669"/>
    <property type="project" value="UniProtKB-UniRule"/>
</dbReference>
<dbReference type="InterPro" id="IPR037123">
    <property type="entry name" value="PRibGlycinamide_synth_C_sf"/>
</dbReference>
<keyword evidence="13" id="KW-1185">Reference proteome</keyword>
<keyword evidence="6 10" id="KW-0067">ATP-binding</keyword>
<dbReference type="Pfam" id="PF02844">
    <property type="entry name" value="GARS_N"/>
    <property type="match status" value="1"/>
</dbReference>
<evidence type="ECO:0000256" key="5">
    <source>
        <dbReference type="ARBA" id="ARBA00022755"/>
    </source>
</evidence>
<evidence type="ECO:0000313" key="12">
    <source>
        <dbReference type="EMBL" id="ADM27116.1"/>
    </source>
</evidence>
<dbReference type="UniPathway" id="UPA00074">
    <property type="reaction ID" value="UER00125"/>
</dbReference>
<dbReference type="NCBIfam" id="TIGR00877">
    <property type="entry name" value="purD"/>
    <property type="match status" value="1"/>
</dbReference>
<evidence type="ECO:0000256" key="4">
    <source>
        <dbReference type="ARBA" id="ARBA00022741"/>
    </source>
</evidence>
<dbReference type="GO" id="GO:0009113">
    <property type="term" value="P:purine nucleobase biosynthetic process"/>
    <property type="evidence" value="ECO:0007669"/>
    <property type="project" value="InterPro"/>
</dbReference>
<dbReference type="HOGENOM" id="CLU_027420_3_0_2"/>
<dbReference type="PANTHER" id="PTHR43472:SF1">
    <property type="entry name" value="PHOSPHORIBOSYLAMINE--GLYCINE LIGASE, CHLOROPLASTIC"/>
    <property type="match status" value="1"/>
</dbReference>
<dbReference type="SUPFAM" id="SSF52440">
    <property type="entry name" value="PreATP-grasp domain"/>
    <property type="match status" value="1"/>
</dbReference>
<dbReference type="EMBL" id="CP002098">
    <property type="protein sequence ID" value="ADM27116.1"/>
    <property type="molecule type" value="Genomic_DNA"/>
</dbReference>
<comment type="similarity">
    <text evidence="7">Belongs to the GARS family.</text>
</comment>
<dbReference type="InterPro" id="IPR020562">
    <property type="entry name" value="PRibGlycinamide_synth_N"/>
</dbReference>
<accession>E0SQP2</accession>
<dbReference type="InterPro" id="IPR016185">
    <property type="entry name" value="PreATP-grasp_dom_sf"/>
</dbReference>
<protein>
    <recommendedName>
        <fullName evidence="2">phosphoribosylamine--glycine ligase</fullName>
        <ecNumber evidence="2">6.3.4.13</ecNumber>
    </recommendedName>
    <alternativeName>
        <fullName evidence="8">Glycinamide ribonucleotide synthetase</fullName>
    </alternativeName>
    <alternativeName>
        <fullName evidence="9">Phosphoribosylglycinamide synthetase</fullName>
    </alternativeName>
</protein>
<sequence>MKVLLVGSGGREHALATMIRYSAIKPKLYVVSDYLNPGLYRESEESGGRLYVANTSNPYEVLKIVEEVSPDLIVIGPEEPQFAGVADVLREKGFTVFGAGARCAEIEKSKVFARTLMWKYSIPGRLFFKAFRDVDEARTFIEYAGDVVIKPARQAGGKGVKVLRDTKAYLSRDVGEVKKSYIDILHRHMEEYKDIDYRILVEQRVEGVEYTVQVVTDGSTALPLPVIQDHPHAYEFDVGPETGGMGSIMGPGWTLPFITSDEYRKSIEIVEEVLRALQKEVGDQYRGAFAGQMMLTGLWGPTIIEFYSRFGDPEISNLVPVVESDFLEILDRAAEGRLAGVKLSIDEEKVVIVKAIAPAGYPDSKKLASGHPIAIDDRGIREKGCIPLYASIEMSSNGVFYTKGSRVIEIVCSGNSYEDAYRRSEEAVRYVQTLDGWPLFYRSDIGSQKLLEYRSRVAERVRRVYLSRARRGLLGEAMVWIPGQGILSNPLLSPIKVGGL</sequence>
<feature type="domain" description="ATP-grasp" evidence="11">
    <location>
        <begin position="114"/>
        <end position="335"/>
    </location>
</feature>
<dbReference type="InterPro" id="IPR020560">
    <property type="entry name" value="PRibGlycinamide_synth_C-dom"/>
</dbReference>
<keyword evidence="4 10" id="KW-0547">Nucleotide-binding</keyword>
<dbReference type="Gene3D" id="3.40.50.20">
    <property type="match status" value="1"/>
</dbReference>
<dbReference type="BioCyc" id="IAGG583356:GHAH-279-MONOMER"/>
<dbReference type="SUPFAM" id="SSF56059">
    <property type="entry name" value="Glutathione synthetase ATP-binding domain-like"/>
    <property type="match status" value="1"/>
</dbReference>
<dbReference type="AlphaFoldDB" id="E0SQP2"/>
<dbReference type="EC" id="6.3.4.13" evidence="2"/>
<dbReference type="SUPFAM" id="SSF51246">
    <property type="entry name" value="Rudiment single hybrid motif"/>
    <property type="match status" value="1"/>
</dbReference>
<evidence type="ECO:0000256" key="6">
    <source>
        <dbReference type="ARBA" id="ARBA00022840"/>
    </source>
</evidence>
<dbReference type="Proteomes" id="UP000001304">
    <property type="component" value="Chromosome"/>
</dbReference>
<gene>
    <name evidence="12" type="ordered locus">Igag_0267</name>
</gene>
<dbReference type="SMART" id="SM01210">
    <property type="entry name" value="GARS_C"/>
    <property type="match status" value="1"/>
</dbReference>
<proteinExistence type="inferred from homology"/>